<evidence type="ECO:0000256" key="2">
    <source>
        <dbReference type="SAM" id="SignalP"/>
    </source>
</evidence>
<feature type="region of interest" description="Disordered" evidence="1">
    <location>
        <begin position="79"/>
        <end position="118"/>
    </location>
</feature>
<dbReference type="InterPro" id="IPR000742">
    <property type="entry name" value="EGF"/>
</dbReference>
<evidence type="ECO:0000256" key="1">
    <source>
        <dbReference type="SAM" id="MobiDB-lite"/>
    </source>
</evidence>
<feature type="domain" description="EGF-like" evidence="3">
    <location>
        <begin position="213"/>
        <end position="246"/>
    </location>
</feature>
<feature type="domain" description="EGF-like" evidence="3">
    <location>
        <begin position="248"/>
        <end position="281"/>
    </location>
</feature>
<keyword evidence="5" id="KW-1185">Reference proteome</keyword>
<dbReference type="STRING" id="35570.A0A1I8NWR4"/>
<feature type="signal peptide" evidence="2">
    <location>
        <begin position="1"/>
        <end position="18"/>
    </location>
</feature>
<feature type="region of interest" description="Disordered" evidence="1">
    <location>
        <begin position="36"/>
        <end position="62"/>
    </location>
</feature>
<dbReference type="KEGG" id="scac:106085094"/>
<keyword evidence="2" id="KW-0732">Signal</keyword>
<dbReference type="PANTHER" id="PTHR24047:SF32">
    <property type="entry name" value="FI01909P-RELATED"/>
    <property type="match status" value="1"/>
</dbReference>
<dbReference type="EnsemblMetazoa" id="SCAU002702-RA">
    <property type="protein sequence ID" value="SCAU002702-PA"/>
    <property type="gene ID" value="SCAU002702"/>
</dbReference>
<feature type="compositionally biased region" description="Basic residues" evidence="1">
    <location>
        <begin position="45"/>
        <end position="58"/>
    </location>
</feature>
<evidence type="ECO:0000313" key="5">
    <source>
        <dbReference type="Proteomes" id="UP000095300"/>
    </source>
</evidence>
<dbReference type="Proteomes" id="UP000095300">
    <property type="component" value="Unassembled WGS sequence"/>
</dbReference>
<proteinExistence type="predicted"/>
<feature type="chain" id="PRO_5009325652" description="EGF-like domain-containing protein" evidence="2">
    <location>
        <begin position="19"/>
        <end position="292"/>
    </location>
</feature>
<feature type="compositionally biased region" description="Basic and acidic residues" evidence="1">
    <location>
        <begin position="79"/>
        <end position="89"/>
    </location>
</feature>
<gene>
    <name evidence="4" type="primary">106085094</name>
</gene>
<sequence>MEILQLLLFGLCLNLSFGDRLYSDYIDDISQDEIRFKPAPERQHPNFHRPVAKRKPKGKQPVTTEGLCVRNYYKKKAAEERENPTKEYKPTGNRWHGPIRYGRDQFRNKKTSSRNPKHRDITPVERKLHKCYKWISSEDIKRYEWPAIIQTNEDDNTVHIEICCPHYGPVRVMGNTLCQPYCKSCQNGKCVAPEVCQCHDGFVLNDNKECVFTCPISCLNGRCDLLTGSCQCNGGYKLDETGKFCRPICRAGCGANPLHNCTAPDVCGCVTGFSLTDNDCQPILKAPWGKRH</sequence>
<name>A0A1I8NWR4_STOCA</name>
<protein>
    <recommendedName>
        <fullName evidence="3">EGF-like domain-containing protein</fullName>
    </recommendedName>
</protein>
<dbReference type="PANTHER" id="PTHR24047">
    <property type="entry name" value="FI01909P-RELATED"/>
    <property type="match status" value="1"/>
</dbReference>
<reference evidence="4" key="1">
    <citation type="submission" date="2020-05" db="UniProtKB">
        <authorList>
            <consortium name="EnsemblMetazoa"/>
        </authorList>
    </citation>
    <scope>IDENTIFICATION</scope>
    <source>
        <strain evidence="4">USDA</strain>
    </source>
</reference>
<evidence type="ECO:0000313" key="4">
    <source>
        <dbReference type="EnsemblMetazoa" id="SCAU002702-PA"/>
    </source>
</evidence>
<accession>A0A1I8NWR4</accession>
<organism evidence="4 5">
    <name type="scientific">Stomoxys calcitrans</name>
    <name type="common">Stable fly</name>
    <name type="synonym">Conops calcitrans</name>
    <dbReference type="NCBI Taxonomy" id="35570"/>
    <lineage>
        <taxon>Eukaryota</taxon>
        <taxon>Metazoa</taxon>
        <taxon>Ecdysozoa</taxon>
        <taxon>Arthropoda</taxon>
        <taxon>Hexapoda</taxon>
        <taxon>Insecta</taxon>
        <taxon>Pterygota</taxon>
        <taxon>Neoptera</taxon>
        <taxon>Endopterygota</taxon>
        <taxon>Diptera</taxon>
        <taxon>Brachycera</taxon>
        <taxon>Muscomorpha</taxon>
        <taxon>Muscoidea</taxon>
        <taxon>Muscidae</taxon>
        <taxon>Stomoxys</taxon>
    </lineage>
</organism>
<dbReference type="SMART" id="SM00181">
    <property type="entry name" value="EGF"/>
    <property type="match status" value="3"/>
</dbReference>
<feature type="domain" description="EGF-like" evidence="3">
    <location>
        <begin position="177"/>
        <end position="211"/>
    </location>
</feature>
<evidence type="ECO:0000259" key="3">
    <source>
        <dbReference type="SMART" id="SM00181"/>
    </source>
</evidence>
<dbReference type="InterPro" id="IPR053255">
    <property type="entry name" value="EGF-like_domain"/>
</dbReference>
<dbReference type="VEuPathDB" id="VectorBase:SCAU002702"/>
<dbReference type="Gene3D" id="2.10.25.10">
    <property type="entry name" value="Laminin"/>
    <property type="match status" value="2"/>
</dbReference>
<dbReference type="OrthoDB" id="10060424at2759"/>
<dbReference type="AlphaFoldDB" id="A0A1I8NWR4"/>
<feature type="compositionally biased region" description="Basic residues" evidence="1">
    <location>
        <begin position="108"/>
        <end position="117"/>
    </location>
</feature>